<dbReference type="OrthoDB" id="20086at2759"/>
<keyword evidence="7" id="KW-0539">Nucleus</keyword>
<evidence type="ECO:0000313" key="10">
    <source>
        <dbReference type="EMBL" id="RXW21414.1"/>
    </source>
</evidence>
<keyword evidence="6" id="KW-0963">Cytoplasm</keyword>
<accession>A0A4Q2DQY5</accession>
<organism evidence="10 11">
    <name type="scientific">Candolleomyces aberdarensis</name>
    <dbReference type="NCBI Taxonomy" id="2316362"/>
    <lineage>
        <taxon>Eukaryota</taxon>
        <taxon>Fungi</taxon>
        <taxon>Dikarya</taxon>
        <taxon>Basidiomycota</taxon>
        <taxon>Agaricomycotina</taxon>
        <taxon>Agaricomycetes</taxon>
        <taxon>Agaricomycetidae</taxon>
        <taxon>Agaricales</taxon>
        <taxon>Agaricineae</taxon>
        <taxon>Psathyrellaceae</taxon>
        <taxon>Candolleomyces</taxon>
    </lineage>
</organism>
<dbReference type="InterPro" id="IPR019191">
    <property type="entry name" value="Essential_protein_Yae1_N"/>
</dbReference>
<gene>
    <name evidence="10" type="ORF">EST38_g4424</name>
</gene>
<evidence type="ECO:0000256" key="3">
    <source>
        <dbReference type="ARBA" id="ARBA00007096"/>
    </source>
</evidence>
<evidence type="ECO:0000256" key="4">
    <source>
        <dbReference type="ARBA" id="ARBA00017286"/>
    </source>
</evidence>
<feature type="compositionally biased region" description="Basic and acidic residues" evidence="8">
    <location>
        <begin position="11"/>
        <end position="23"/>
    </location>
</feature>
<dbReference type="EMBL" id="SDEE01000108">
    <property type="protein sequence ID" value="RXW21414.1"/>
    <property type="molecule type" value="Genomic_DNA"/>
</dbReference>
<sequence length="191" mass="21203">MESPWDDDITNDTHNRESHWEKLSSDFTNTGYREGITAGKEGALQEGFDSGFAHTGAPLGREVGRMRGISAAILALSKKGSLKCDPHTVQETQTIASQLAEIRFSDIAPPDLEAMEHAREHMQNTGEDLVMDSEELEEKRNVESLEDMLAGMSADSRVESKTRRPTMQDFESLKRRLESVVGQLGLHAMLS</sequence>
<dbReference type="PANTHER" id="PTHR18829">
    <property type="entry name" value="PROTEIN YAE1 HOMOLOG"/>
    <property type="match status" value="1"/>
</dbReference>
<proteinExistence type="inferred from homology"/>
<evidence type="ECO:0000259" key="9">
    <source>
        <dbReference type="Pfam" id="PF09811"/>
    </source>
</evidence>
<evidence type="ECO:0000256" key="1">
    <source>
        <dbReference type="ARBA" id="ARBA00004123"/>
    </source>
</evidence>
<feature type="domain" description="Essential protein Yae1 N-terminal" evidence="9">
    <location>
        <begin position="31"/>
        <end position="69"/>
    </location>
</feature>
<comment type="similarity">
    <text evidence="3">Belongs to the YAE1 family.</text>
</comment>
<evidence type="ECO:0000256" key="7">
    <source>
        <dbReference type="ARBA" id="ARBA00023242"/>
    </source>
</evidence>
<comment type="caution">
    <text evidence="10">The sequence shown here is derived from an EMBL/GenBank/DDBJ whole genome shotgun (WGS) entry which is preliminary data.</text>
</comment>
<dbReference type="STRING" id="2316362.A0A4Q2DQY5"/>
<feature type="compositionally biased region" description="Acidic residues" evidence="8">
    <location>
        <begin position="1"/>
        <end position="10"/>
    </location>
</feature>
<dbReference type="PANTHER" id="PTHR18829:SF0">
    <property type="entry name" value="PROTEIN YAE1 HOMOLOG"/>
    <property type="match status" value="1"/>
</dbReference>
<evidence type="ECO:0000256" key="6">
    <source>
        <dbReference type="ARBA" id="ARBA00022490"/>
    </source>
</evidence>
<name>A0A4Q2DQY5_9AGAR</name>
<evidence type="ECO:0000256" key="2">
    <source>
        <dbReference type="ARBA" id="ARBA00004496"/>
    </source>
</evidence>
<dbReference type="Pfam" id="PF09811">
    <property type="entry name" value="Yae1_N"/>
    <property type="match status" value="1"/>
</dbReference>
<evidence type="ECO:0000313" key="11">
    <source>
        <dbReference type="Proteomes" id="UP000290288"/>
    </source>
</evidence>
<protein>
    <recommendedName>
        <fullName evidence="5">Protein YAE1</fullName>
    </recommendedName>
    <alternativeName>
        <fullName evidence="4">Protein yae1</fullName>
    </alternativeName>
</protein>
<dbReference type="InterPro" id="IPR038881">
    <property type="entry name" value="Yae1-like"/>
</dbReference>
<reference evidence="10 11" key="1">
    <citation type="submission" date="2019-01" db="EMBL/GenBank/DDBJ databases">
        <title>Draft genome sequence of Psathyrella aberdarensis IHI B618.</title>
        <authorList>
            <person name="Buettner E."/>
            <person name="Kellner H."/>
        </authorList>
    </citation>
    <scope>NUCLEOTIDE SEQUENCE [LARGE SCALE GENOMIC DNA]</scope>
    <source>
        <strain evidence="10 11">IHI B618</strain>
    </source>
</reference>
<keyword evidence="11" id="KW-1185">Reference proteome</keyword>
<dbReference type="GO" id="GO:0005737">
    <property type="term" value="C:cytoplasm"/>
    <property type="evidence" value="ECO:0007669"/>
    <property type="project" value="UniProtKB-SubCell"/>
</dbReference>
<dbReference type="GO" id="GO:0005634">
    <property type="term" value="C:nucleus"/>
    <property type="evidence" value="ECO:0007669"/>
    <property type="project" value="UniProtKB-SubCell"/>
</dbReference>
<feature type="region of interest" description="Disordered" evidence="8">
    <location>
        <begin position="1"/>
        <end position="23"/>
    </location>
</feature>
<evidence type="ECO:0000256" key="8">
    <source>
        <dbReference type="SAM" id="MobiDB-lite"/>
    </source>
</evidence>
<dbReference type="Proteomes" id="UP000290288">
    <property type="component" value="Unassembled WGS sequence"/>
</dbReference>
<dbReference type="AlphaFoldDB" id="A0A4Q2DQY5"/>
<comment type="subcellular location">
    <subcellularLocation>
        <location evidence="2">Cytoplasm</location>
    </subcellularLocation>
    <subcellularLocation>
        <location evidence="1">Nucleus</location>
    </subcellularLocation>
</comment>
<evidence type="ECO:0000256" key="5">
    <source>
        <dbReference type="ARBA" id="ARBA00018400"/>
    </source>
</evidence>